<dbReference type="GO" id="GO:0008324">
    <property type="term" value="F:monoatomic cation transmembrane transporter activity"/>
    <property type="evidence" value="ECO:0007669"/>
    <property type="project" value="InterPro"/>
</dbReference>
<dbReference type="AlphaFoldDB" id="A7I4R8"/>
<dbReference type="Gene3D" id="3.30.70.1450">
    <property type="entry name" value="Regulator of K+ conductance, C-terminal domain"/>
    <property type="match status" value="1"/>
</dbReference>
<protein>
    <submittedName>
        <fullName evidence="2">TrkA-C domain protein</fullName>
    </submittedName>
</protein>
<reference evidence="3" key="1">
    <citation type="journal article" date="2015" name="Microbiology">
        <title>Genome of Methanoregula boonei 6A8 reveals adaptations to oligotrophic peatland environments.</title>
        <authorList>
            <person name="Braeuer S."/>
            <person name="Cadillo-Quiroz H."/>
            <person name="Kyrpides N."/>
            <person name="Woyke T."/>
            <person name="Goodwin L."/>
            <person name="Detter C."/>
            <person name="Podell S."/>
            <person name="Yavitt J.B."/>
            <person name="Zinder S.H."/>
        </authorList>
    </citation>
    <scope>NUCLEOTIDE SEQUENCE [LARGE SCALE GENOMIC DNA]</scope>
    <source>
        <strain evidence="3">DSM 21154 / JCM 14090 / 6A8</strain>
    </source>
</reference>
<evidence type="ECO:0000313" key="3">
    <source>
        <dbReference type="Proteomes" id="UP000002408"/>
    </source>
</evidence>
<dbReference type="Proteomes" id="UP000002408">
    <property type="component" value="Chromosome"/>
</dbReference>
<dbReference type="InterPro" id="IPR026278">
    <property type="entry name" value="KhtT"/>
</dbReference>
<dbReference type="SUPFAM" id="SSF116726">
    <property type="entry name" value="TrkA C-terminal domain-like"/>
    <property type="match status" value="1"/>
</dbReference>
<dbReference type="PIRSF" id="PIRSF005028">
    <property type="entry name" value="KhtT"/>
    <property type="match status" value="1"/>
</dbReference>
<dbReference type="Pfam" id="PF02080">
    <property type="entry name" value="TrkA_C"/>
    <property type="match status" value="1"/>
</dbReference>
<dbReference type="EMBL" id="CP000780">
    <property type="protein sequence ID" value="ABS54729.1"/>
    <property type="molecule type" value="Genomic_DNA"/>
</dbReference>
<keyword evidence="3" id="KW-1185">Reference proteome</keyword>
<dbReference type="STRING" id="456442.Mboo_0206"/>
<organism evidence="2 3">
    <name type="scientific">Methanoregula boonei (strain DSM 21154 / JCM 14090 / 6A8)</name>
    <dbReference type="NCBI Taxonomy" id="456442"/>
    <lineage>
        <taxon>Archaea</taxon>
        <taxon>Methanobacteriati</taxon>
        <taxon>Methanobacteriota</taxon>
        <taxon>Stenosarchaea group</taxon>
        <taxon>Methanomicrobia</taxon>
        <taxon>Methanomicrobiales</taxon>
        <taxon>Methanoregulaceae</taxon>
        <taxon>Methanoregula</taxon>
    </lineage>
</organism>
<name>A7I4R8_METB6</name>
<dbReference type="InterPro" id="IPR036721">
    <property type="entry name" value="RCK_C_sf"/>
</dbReference>
<evidence type="ECO:0000259" key="1">
    <source>
        <dbReference type="PROSITE" id="PS51202"/>
    </source>
</evidence>
<accession>A7I4R8</accession>
<dbReference type="InterPro" id="IPR006037">
    <property type="entry name" value="RCK_C"/>
</dbReference>
<dbReference type="InterPro" id="IPR058776">
    <property type="entry name" value="KhtT-like_N"/>
</dbReference>
<dbReference type="KEGG" id="mbn:Mboo_0206"/>
<sequence length="164" mass="17813">MSPMALRSLNLPGVGTKYEFETDKGDTVAIFFTKAGTIQMYTLQKGCHTPSAAEMTPVEARRLGNILTGAIIEADQESVEIAFSALADLRVTIHSYIIPRAIAGKTIEDLGIRAKTGTTVIAVSRNDKNIINPPPSFVFETGDAVLVIGESDQLRLFEREIMVD</sequence>
<dbReference type="HOGENOM" id="CLU_116143_0_0_2"/>
<feature type="domain" description="RCK C-terminal" evidence="1">
    <location>
        <begin position="81"/>
        <end position="163"/>
    </location>
</feature>
<proteinExistence type="predicted"/>
<dbReference type="eggNOG" id="arCOG01970">
    <property type="taxonomic scope" value="Archaea"/>
</dbReference>
<dbReference type="InterPro" id="IPR050144">
    <property type="entry name" value="AAE_transporter"/>
</dbReference>
<dbReference type="PROSITE" id="PS51202">
    <property type="entry name" value="RCK_C"/>
    <property type="match status" value="1"/>
</dbReference>
<dbReference type="PANTHER" id="PTHR30445">
    <property type="entry name" value="K(+)_H(+) ANTIPORTER SUBUNIT KHTT"/>
    <property type="match status" value="1"/>
</dbReference>
<dbReference type="PANTHER" id="PTHR30445:SF8">
    <property type="entry name" value="K(+)_H(+) ANTIPORTER SUBUNIT KHTT"/>
    <property type="match status" value="1"/>
</dbReference>
<dbReference type="GO" id="GO:0006813">
    <property type="term" value="P:potassium ion transport"/>
    <property type="evidence" value="ECO:0007669"/>
    <property type="project" value="InterPro"/>
</dbReference>
<gene>
    <name evidence="2" type="ordered locus">Mboo_0206</name>
</gene>
<evidence type="ECO:0000313" key="2">
    <source>
        <dbReference type="EMBL" id="ABS54729.1"/>
    </source>
</evidence>
<dbReference type="Pfam" id="PF25991">
    <property type="entry name" value="KhtT_N"/>
    <property type="match status" value="1"/>
</dbReference>